<organism evidence="2 3">
    <name type="scientific">Pseudopithomyces chartarum</name>
    <dbReference type="NCBI Taxonomy" id="1892770"/>
    <lineage>
        <taxon>Eukaryota</taxon>
        <taxon>Fungi</taxon>
        <taxon>Dikarya</taxon>
        <taxon>Ascomycota</taxon>
        <taxon>Pezizomycotina</taxon>
        <taxon>Dothideomycetes</taxon>
        <taxon>Pleosporomycetidae</taxon>
        <taxon>Pleosporales</taxon>
        <taxon>Massarineae</taxon>
        <taxon>Didymosphaeriaceae</taxon>
        <taxon>Pseudopithomyces</taxon>
    </lineage>
</organism>
<feature type="compositionally biased region" description="Basic and acidic residues" evidence="1">
    <location>
        <begin position="90"/>
        <end position="109"/>
    </location>
</feature>
<evidence type="ECO:0000313" key="3">
    <source>
        <dbReference type="Proteomes" id="UP001280581"/>
    </source>
</evidence>
<proteinExistence type="predicted"/>
<feature type="compositionally biased region" description="Basic and acidic residues" evidence="1">
    <location>
        <begin position="120"/>
        <end position="150"/>
    </location>
</feature>
<evidence type="ECO:0000313" key="2">
    <source>
        <dbReference type="EMBL" id="KAK3200846.1"/>
    </source>
</evidence>
<sequence length="199" mass="22405">MDDSKGNIDNNASNVDNDVSNFAINVSIIPSSMNNIDPAPDHTASISELQDTGFVAVRLWRSSYDVAAYERDGAWVSQYHVNEHEQTYYVKKEDETDGKDSDANKEGDIHGSPGSRKRKPMLDKEQRALNKQQRMLEQRQRKPKKPRADRSIFMGGRRPEDSRRAQGFVFPAQGVDFLKKPGKSGSSGKENEDEDEEGD</sequence>
<feature type="region of interest" description="Disordered" evidence="1">
    <location>
        <begin position="90"/>
        <end position="199"/>
    </location>
</feature>
<protein>
    <submittedName>
        <fullName evidence="2">Uncharacterized protein</fullName>
    </submittedName>
</protein>
<name>A0AAN6LP10_9PLEO</name>
<keyword evidence="3" id="KW-1185">Reference proteome</keyword>
<evidence type="ECO:0000256" key="1">
    <source>
        <dbReference type="SAM" id="MobiDB-lite"/>
    </source>
</evidence>
<dbReference type="EMBL" id="WVTA01000017">
    <property type="protein sequence ID" value="KAK3200846.1"/>
    <property type="molecule type" value="Genomic_DNA"/>
</dbReference>
<comment type="caution">
    <text evidence="2">The sequence shown here is derived from an EMBL/GenBank/DDBJ whole genome shotgun (WGS) entry which is preliminary data.</text>
</comment>
<dbReference type="AlphaFoldDB" id="A0AAN6LP10"/>
<dbReference type="Proteomes" id="UP001280581">
    <property type="component" value="Unassembled WGS sequence"/>
</dbReference>
<gene>
    <name evidence="2" type="ORF">GRF29_213g116779</name>
</gene>
<reference evidence="2 3" key="1">
    <citation type="submission" date="2021-02" db="EMBL/GenBank/DDBJ databases">
        <title>Genome assembly of Pseudopithomyces chartarum.</title>
        <authorList>
            <person name="Jauregui R."/>
            <person name="Singh J."/>
            <person name="Voisey C."/>
        </authorList>
    </citation>
    <scope>NUCLEOTIDE SEQUENCE [LARGE SCALE GENOMIC DNA]</scope>
    <source>
        <strain evidence="2 3">AGR01</strain>
    </source>
</reference>
<accession>A0AAN6LP10</accession>